<dbReference type="OrthoDB" id="9879772at2"/>
<organism evidence="1 2">
    <name type="scientific">Hyphomicrobium nitrativorans NL23</name>
    <dbReference type="NCBI Taxonomy" id="1029756"/>
    <lineage>
        <taxon>Bacteria</taxon>
        <taxon>Pseudomonadati</taxon>
        <taxon>Pseudomonadota</taxon>
        <taxon>Alphaproteobacteria</taxon>
        <taxon>Hyphomicrobiales</taxon>
        <taxon>Hyphomicrobiaceae</taxon>
        <taxon>Hyphomicrobium</taxon>
    </lineage>
</organism>
<evidence type="ECO:0000313" key="2">
    <source>
        <dbReference type="Proteomes" id="UP000018542"/>
    </source>
</evidence>
<sequence>MNAAPRKELAERIYEGMRAHYGPAVYRPWQELGPLTRSRFLVLVSEMESVGLIDPAYPEHNP</sequence>
<gene>
    <name evidence="1" type="ORF">W911_10890</name>
</gene>
<dbReference type="PATRIC" id="fig|1029756.8.peg.2264"/>
<reference evidence="1 2" key="1">
    <citation type="journal article" date="2014" name="Genome Announc.">
        <title>Complete Genome Sequence of Hyphomicrobium nitrativorans Strain NL23, a Denitrifying Bacterium Isolated from Biofilm of a Methanol-Fed Denitrification System Treating Seawater at the Montreal Biodome.</title>
        <authorList>
            <person name="Martineau C."/>
            <person name="Villeneuve C."/>
            <person name="Mauffrey F."/>
            <person name="Villemur R."/>
        </authorList>
    </citation>
    <scope>NUCLEOTIDE SEQUENCE [LARGE SCALE GENOMIC DNA]</scope>
    <source>
        <strain evidence="1">NL23</strain>
    </source>
</reference>
<dbReference type="EMBL" id="CP006912">
    <property type="protein sequence ID" value="AHB50204.1"/>
    <property type="molecule type" value="Genomic_DNA"/>
</dbReference>
<accession>V5SJQ5</accession>
<dbReference type="KEGG" id="hni:W911_10890"/>
<name>V5SJQ5_9HYPH</name>
<dbReference type="RefSeq" id="WP_023787528.1">
    <property type="nucleotide sequence ID" value="NC_022997.1"/>
</dbReference>
<protein>
    <submittedName>
        <fullName evidence="1">Uncharacterized protein</fullName>
    </submittedName>
</protein>
<dbReference type="HOGENOM" id="CLU_2898121_0_0_5"/>
<dbReference type="Proteomes" id="UP000018542">
    <property type="component" value="Chromosome"/>
</dbReference>
<proteinExistence type="predicted"/>
<keyword evidence="2" id="KW-1185">Reference proteome</keyword>
<dbReference type="AlphaFoldDB" id="V5SJQ5"/>
<evidence type="ECO:0000313" key="1">
    <source>
        <dbReference type="EMBL" id="AHB50204.1"/>
    </source>
</evidence>